<dbReference type="InterPro" id="IPR001128">
    <property type="entry name" value="Cyt_P450"/>
</dbReference>
<evidence type="ECO:0000256" key="1">
    <source>
        <dbReference type="ARBA" id="ARBA00004167"/>
    </source>
</evidence>
<evidence type="ECO:0000256" key="6">
    <source>
        <dbReference type="ARBA" id="ARBA00022989"/>
    </source>
</evidence>
<keyword evidence="8 11" id="KW-0408">Iron</keyword>
<evidence type="ECO:0000256" key="7">
    <source>
        <dbReference type="ARBA" id="ARBA00023002"/>
    </source>
</evidence>
<dbReference type="GO" id="GO:0016705">
    <property type="term" value="F:oxidoreductase activity, acting on paired donors, with incorporation or reduction of molecular oxygen"/>
    <property type="evidence" value="ECO:0007669"/>
    <property type="project" value="InterPro"/>
</dbReference>
<comment type="cofactor">
    <cofactor evidence="11">
        <name>heme</name>
        <dbReference type="ChEBI" id="CHEBI:30413"/>
    </cofactor>
</comment>
<dbReference type="SMR" id="A0A6J1G0L2"/>
<dbReference type="Proteomes" id="UP000504609">
    <property type="component" value="Unplaced"/>
</dbReference>
<evidence type="ECO:0000256" key="11">
    <source>
        <dbReference type="PIRSR" id="PIRSR602401-1"/>
    </source>
</evidence>
<protein>
    <submittedName>
        <fullName evidence="15">Cytochrome P450 CYP749A22-like</fullName>
    </submittedName>
</protein>
<keyword evidence="6 13" id="KW-1133">Transmembrane helix</keyword>
<evidence type="ECO:0000313" key="14">
    <source>
        <dbReference type="Proteomes" id="UP000504609"/>
    </source>
</evidence>
<dbReference type="SUPFAM" id="SSF48264">
    <property type="entry name" value="Cytochrome P450"/>
    <property type="match status" value="1"/>
</dbReference>
<keyword evidence="3 11" id="KW-0349">Heme</keyword>
<dbReference type="PRINTS" id="PR00385">
    <property type="entry name" value="P450"/>
</dbReference>
<evidence type="ECO:0000256" key="2">
    <source>
        <dbReference type="ARBA" id="ARBA00010617"/>
    </source>
</evidence>
<dbReference type="GO" id="GO:0005506">
    <property type="term" value="F:iron ion binding"/>
    <property type="evidence" value="ECO:0007669"/>
    <property type="project" value="InterPro"/>
</dbReference>
<dbReference type="InterPro" id="IPR050665">
    <property type="entry name" value="Cytochrome_P450_Monooxygen"/>
</dbReference>
<dbReference type="InterPro" id="IPR036396">
    <property type="entry name" value="Cyt_P450_sf"/>
</dbReference>
<dbReference type="PANTHER" id="PTHR24282:SF236">
    <property type="entry name" value="CYTOCHROME P450"/>
    <property type="match status" value="1"/>
</dbReference>
<dbReference type="GO" id="GO:0020037">
    <property type="term" value="F:heme binding"/>
    <property type="evidence" value="ECO:0007669"/>
    <property type="project" value="InterPro"/>
</dbReference>
<keyword evidence="7 12" id="KW-0560">Oxidoreductase</keyword>
<dbReference type="InterPro" id="IPR017972">
    <property type="entry name" value="Cyt_P450_CS"/>
</dbReference>
<dbReference type="Pfam" id="PF00067">
    <property type="entry name" value="p450"/>
    <property type="match status" value="1"/>
</dbReference>
<evidence type="ECO:0000256" key="12">
    <source>
        <dbReference type="RuleBase" id="RU000461"/>
    </source>
</evidence>
<comment type="subcellular location">
    <subcellularLocation>
        <location evidence="1">Membrane</location>
        <topology evidence="1">Single-pass membrane protein</topology>
    </subcellularLocation>
</comment>
<reference evidence="15" key="1">
    <citation type="submission" date="2025-08" db="UniProtKB">
        <authorList>
            <consortium name="RefSeq"/>
        </authorList>
    </citation>
    <scope>IDENTIFICATION</scope>
    <source>
        <tissue evidence="15">Young leaves</tissue>
    </source>
</reference>
<evidence type="ECO:0000256" key="4">
    <source>
        <dbReference type="ARBA" id="ARBA00022692"/>
    </source>
</evidence>
<dbReference type="PRINTS" id="PR00463">
    <property type="entry name" value="EP450I"/>
</dbReference>
<accession>A0A6J1G0L2</accession>
<keyword evidence="9 12" id="KW-0503">Monooxygenase</keyword>
<dbReference type="GO" id="GO:0016020">
    <property type="term" value="C:membrane"/>
    <property type="evidence" value="ECO:0007669"/>
    <property type="project" value="UniProtKB-SubCell"/>
</dbReference>
<dbReference type="GeneID" id="111449592"/>
<organism evidence="14 15">
    <name type="scientific">Cucurbita moschata</name>
    <name type="common">Winter crookneck squash</name>
    <name type="synonym">Cucurbita pepo var. moschata</name>
    <dbReference type="NCBI Taxonomy" id="3662"/>
    <lineage>
        <taxon>Eukaryota</taxon>
        <taxon>Viridiplantae</taxon>
        <taxon>Streptophyta</taxon>
        <taxon>Embryophyta</taxon>
        <taxon>Tracheophyta</taxon>
        <taxon>Spermatophyta</taxon>
        <taxon>Magnoliopsida</taxon>
        <taxon>eudicotyledons</taxon>
        <taxon>Gunneridae</taxon>
        <taxon>Pentapetalae</taxon>
        <taxon>rosids</taxon>
        <taxon>fabids</taxon>
        <taxon>Cucurbitales</taxon>
        <taxon>Cucurbitaceae</taxon>
        <taxon>Cucurbiteae</taxon>
        <taxon>Cucurbita</taxon>
    </lineage>
</organism>
<evidence type="ECO:0000256" key="3">
    <source>
        <dbReference type="ARBA" id="ARBA00022617"/>
    </source>
</evidence>
<dbReference type="PANTHER" id="PTHR24282">
    <property type="entry name" value="CYTOCHROME P450 FAMILY MEMBER"/>
    <property type="match status" value="1"/>
</dbReference>
<dbReference type="GO" id="GO:0004497">
    <property type="term" value="F:monooxygenase activity"/>
    <property type="evidence" value="ECO:0007669"/>
    <property type="project" value="UniProtKB-KW"/>
</dbReference>
<evidence type="ECO:0000256" key="9">
    <source>
        <dbReference type="ARBA" id="ARBA00023033"/>
    </source>
</evidence>
<dbReference type="AlphaFoldDB" id="A0A6J1G0L2"/>
<evidence type="ECO:0000256" key="5">
    <source>
        <dbReference type="ARBA" id="ARBA00022723"/>
    </source>
</evidence>
<dbReference type="Gene3D" id="1.10.630.10">
    <property type="entry name" value="Cytochrome P450"/>
    <property type="match status" value="1"/>
</dbReference>
<feature type="transmembrane region" description="Helical" evidence="13">
    <location>
        <begin position="6"/>
        <end position="25"/>
    </location>
</feature>
<comment type="similarity">
    <text evidence="2 12">Belongs to the cytochrome P450 family.</text>
</comment>
<evidence type="ECO:0000256" key="8">
    <source>
        <dbReference type="ARBA" id="ARBA00023004"/>
    </source>
</evidence>
<evidence type="ECO:0000256" key="13">
    <source>
        <dbReference type="SAM" id="Phobius"/>
    </source>
</evidence>
<feature type="binding site" description="axial binding residue" evidence="11">
    <location>
        <position position="461"/>
    </location>
    <ligand>
        <name>heme</name>
        <dbReference type="ChEBI" id="CHEBI:30413"/>
    </ligand>
    <ligandPart>
        <name>Fe</name>
        <dbReference type="ChEBI" id="CHEBI:18248"/>
    </ligandPart>
</feature>
<keyword evidence="10 13" id="KW-0472">Membrane</keyword>
<keyword evidence="5 11" id="KW-0479">Metal-binding</keyword>
<dbReference type="RefSeq" id="XP_022945315.1">
    <property type="nucleotide sequence ID" value="XM_023089547.1"/>
</dbReference>
<dbReference type="KEGG" id="cmos:111449592"/>
<evidence type="ECO:0000313" key="15">
    <source>
        <dbReference type="RefSeq" id="XP_022945315.1"/>
    </source>
</evidence>
<evidence type="ECO:0000256" key="10">
    <source>
        <dbReference type="ARBA" id="ARBA00023136"/>
    </source>
</evidence>
<dbReference type="PROSITE" id="PS00086">
    <property type="entry name" value="CYTOCHROME_P450"/>
    <property type="match status" value="1"/>
</dbReference>
<dbReference type="InterPro" id="IPR002401">
    <property type="entry name" value="Cyt_P450_E_grp-I"/>
</dbReference>
<keyword evidence="14" id="KW-1185">Reference proteome</keyword>
<keyword evidence="4 13" id="KW-0812">Transmembrane</keyword>
<sequence length="516" mass="59218">MEDVMSNTISVFLIASVVLGIFKLLDKLWWTPIKIQRFMRSQGIQGPSYNFIQGNTREMYSKRMIAMASPIDLSHRILPRVLPHTHSWLNDYGRNFVQWFGTDAHLVITEPEMIKEVLNDRQKNFPKAKLQGHVHRIFGNGLVTAQGERWVKSRKIAHFAFHGDNLKNMIPSMIECAETMVEEWKHHVDKELDVFEHFKVYTLDVISHTAFGSSYEQGRSFFQMLQRVCDLSVSNGYKVRLPIISKIFKLKDDVEGERLEKKMRECFIEIIRTREEKCMNGEVEGYGNDFLGLLVKAKNVPEMAQRLSVDDIVDECKTFYFAGHESTNALLAWTTFLLALHKEWQEEARKEVFKVLGDKNPTMESLPKLRTMSMIINECLRLYPPAMTISRQVQKETRLGSLVLPSRIQVTIPTLAVQHNTELWGEDADVFKPERFAEGVGKATETNSGAYLPFGLGPRSCVGMNFALNEAKIAMSMILQQFSFTLSPSYAHSPIQFLIINPQHGVQLILHQVDMN</sequence>
<proteinExistence type="inferred from homology"/>
<gene>
    <name evidence="15" type="primary">LOC111449592</name>
</gene>
<name>A0A6J1G0L2_CUCMO</name>